<dbReference type="EMBL" id="LR215036">
    <property type="protein sequence ID" value="VEU74672.1"/>
    <property type="molecule type" value="Genomic_DNA"/>
</dbReference>
<keyword evidence="2" id="KW-1185">Reference proteome</keyword>
<dbReference type="OrthoDB" id="400038at2"/>
<protein>
    <submittedName>
        <fullName evidence="1">Uncharacterized protein</fullName>
    </submittedName>
</protein>
<name>A0A449B253_9BACT</name>
<sequence length="98" mass="11171">MKKLFVLKLSSVPGIVNIQANQESQTSEIQNESLDPMDWVEVFLTPNGWSFVASIKVLNAISVKPLMEELYSQINYELEKQKEKISNITIFIRGVKNV</sequence>
<proteinExistence type="predicted"/>
<accession>A0A449B253</accession>
<dbReference type="Proteomes" id="UP000290985">
    <property type="component" value="Chromosome"/>
</dbReference>
<evidence type="ECO:0000313" key="2">
    <source>
        <dbReference type="Proteomes" id="UP000290985"/>
    </source>
</evidence>
<evidence type="ECO:0000313" key="1">
    <source>
        <dbReference type="EMBL" id="VEU74672.1"/>
    </source>
</evidence>
<organism evidence="1 2">
    <name type="scientific">Mycoplasmopsis citelli</name>
    <dbReference type="NCBI Taxonomy" id="171281"/>
    <lineage>
        <taxon>Bacteria</taxon>
        <taxon>Bacillati</taxon>
        <taxon>Mycoplasmatota</taxon>
        <taxon>Mycoplasmoidales</taxon>
        <taxon>Metamycoplasmataceae</taxon>
        <taxon>Mycoplasmopsis</taxon>
    </lineage>
</organism>
<dbReference type="KEGG" id="mcit:NCTC10181_00530"/>
<reference evidence="1 2" key="1">
    <citation type="submission" date="2019-01" db="EMBL/GenBank/DDBJ databases">
        <authorList>
            <consortium name="Pathogen Informatics"/>
        </authorList>
    </citation>
    <scope>NUCLEOTIDE SEQUENCE [LARGE SCALE GENOMIC DNA]</scope>
    <source>
        <strain evidence="1 2">NCTC10181</strain>
    </source>
</reference>
<gene>
    <name evidence="1" type="ORF">NCTC10181_00530</name>
</gene>
<dbReference type="AlphaFoldDB" id="A0A449B253"/>